<proteinExistence type="predicted"/>
<reference evidence="1 2" key="1">
    <citation type="submission" date="2018-03" db="EMBL/GenBank/DDBJ databases">
        <title>Non-Typhoidal Salmonella genome sequencing and assembly.</title>
        <authorList>
            <person name="Matchawe C."/>
        </authorList>
    </citation>
    <scope>NUCLEOTIDE SEQUENCE [LARGE SCALE GENOMIC DNA]</scope>
    <source>
        <strain evidence="1 2">35dea</strain>
    </source>
</reference>
<organism evidence="1 2">
    <name type="scientific">Salmonella enterica subsp. enterica serovar Wilhelmsburg</name>
    <dbReference type="NCBI Taxonomy" id="1960126"/>
    <lineage>
        <taxon>Bacteria</taxon>
        <taxon>Pseudomonadati</taxon>
        <taxon>Pseudomonadota</taxon>
        <taxon>Gammaproteobacteria</taxon>
        <taxon>Enterobacterales</taxon>
        <taxon>Enterobacteriaceae</taxon>
        <taxon>Salmonella</taxon>
    </lineage>
</organism>
<dbReference type="AlphaFoldDB" id="A0A659PG43"/>
<comment type="caution">
    <text evidence="1">The sequence shown here is derived from an EMBL/GenBank/DDBJ whole genome shotgun (WGS) entry which is preliminary data.</text>
</comment>
<dbReference type="Proteomes" id="UP000298491">
    <property type="component" value="Unassembled WGS sequence"/>
</dbReference>
<name>A0A659PG43_SALET</name>
<feature type="non-terminal residue" evidence="1">
    <location>
        <position position="1"/>
    </location>
</feature>
<evidence type="ECO:0000313" key="1">
    <source>
        <dbReference type="EMBL" id="TGC71327.1"/>
    </source>
</evidence>
<evidence type="ECO:0000313" key="2">
    <source>
        <dbReference type="Proteomes" id="UP000298491"/>
    </source>
</evidence>
<protein>
    <submittedName>
        <fullName evidence="1">GntR family transcriptional regulator</fullName>
    </submittedName>
</protein>
<sequence>NKPLLSVARQTFQAGKDSPFEYCRYYVLSEYFGEIHYH</sequence>
<accession>A0A659PG43</accession>
<dbReference type="EMBL" id="PYKB01001724">
    <property type="protein sequence ID" value="TGC71327.1"/>
    <property type="molecule type" value="Genomic_DNA"/>
</dbReference>
<gene>
    <name evidence="1" type="ORF">C9F09_30230</name>
</gene>